<keyword evidence="5 6" id="KW-0472">Membrane</keyword>
<reference evidence="7 8" key="1">
    <citation type="submission" date="2016-10" db="EMBL/GenBank/DDBJ databases">
        <title>The Draft Genome Sequence of Actinokineospora bangkokensis 44EHWT reveals the biosynthetic pathway of antifungal compounds Thailandins with unusual extender unit butylmalonyl-CoA.</title>
        <authorList>
            <person name="Greule A."/>
            <person name="Intra B."/>
            <person name="Flemming S."/>
            <person name="Rommel M.G."/>
            <person name="Panbangred W."/>
            <person name="Bechthold A."/>
        </authorList>
    </citation>
    <scope>NUCLEOTIDE SEQUENCE [LARGE SCALE GENOMIC DNA]</scope>
    <source>
        <strain evidence="7 8">44EHW</strain>
    </source>
</reference>
<comment type="subcellular location">
    <subcellularLocation>
        <location evidence="1">Cell membrane</location>
        <topology evidence="1">Multi-pass membrane protein</topology>
    </subcellularLocation>
</comment>
<dbReference type="InterPro" id="IPR017039">
    <property type="entry name" value="Virul_fac_BrkB"/>
</dbReference>
<dbReference type="PANTHER" id="PTHR30213">
    <property type="entry name" value="INNER MEMBRANE PROTEIN YHJD"/>
    <property type="match status" value="1"/>
</dbReference>
<feature type="transmembrane region" description="Helical" evidence="6">
    <location>
        <begin position="227"/>
        <end position="251"/>
    </location>
</feature>
<keyword evidence="3 6" id="KW-0812">Transmembrane</keyword>
<evidence type="ECO:0000256" key="6">
    <source>
        <dbReference type="SAM" id="Phobius"/>
    </source>
</evidence>
<feature type="transmembrane region" description="Helical" evidence="6">
    <location>
        <begin position="40"/>
        <end position="68"/>
    </location>
</feature>
<feature type="transmembrane region" description="Helical" evidence="6">
    <location>
        <begin position="192"/>
        <end position="215"/>
    </location>
</feature>
<dbReference type="Proteomes" id="UP000186040">
    <property type="component" value="Unassembled WGS sequence"/>
</dbReference>
<keyword evidence="2" id="KW-1003">Cell membrane</keyword>
<protein>
    <recommendedName>
        <fullName evidence="9">Inner membrane protein YhjD</fullName>
    </recommendedName>
</protein>
<dbReference type="OrthoDB" id="3609883at2"/>
<keyword evidence="4 6" id="KW-1133">Transmembrane helix</keyword>
<evidence type="ECO:0008006" key="9">
    <source>
        <dbReference type="Google" id="ProtNLM"/>
    </source>
</evidence>
<evidence type="ECO:0000256" key="5">
    <source>
        <dbReference type="ARBA" id="ARBA00023136"/>
    </source>
</evidence>
<dbReference type="RefSeq" id="WP_075974517.1">
    <property type="nucleotide sequence ID" value="NZ_MKQR01000009.1"/>
</dbReference>
<evidence type="ECO:0000256" key="4">
    <source>
        <dbReference type="ARBA" id="ARBA00022989"/>
    </source>
</evidence>
<feature type="transmembrane region" description="Helical" evidence="6">
    <location>
        <begin position="257"/>
        <end position="279"/>
    </location>
</feature>
<dbReference type="GO" id="GO:0005886">
    <property type="term" value="C:plasma membrane"/>
    <property type="evidence" value="ECO:0007669"/>
    <property type="project" value="UniProtKB-SubCell"/>
</dbReference>
<dbReference type="STRING" id="1193682.BJP25_15195"/>
<evidence type="ECO:0000256" key="1">
    <source>
        <dbReference type="ARBA" id="ARBA00004651"/>
    </source>
</evidence>
<evidence type="ECO:0000313" key="7">
    <source>
        <dbReference type="EMBL" id="OLR93622.1"/>
    </source>
</evidence>
<dbReference type="EMBL" id="MKQR01000009">
    <property type="protein sequence ID" value="OLR93622.1"/>
    <property type="molecule type" value="Genomic_DNA"/>
</dbReference>
<evidence type="ECO:0000313" key="8">
    <source>
        <dbReference type="Proteomes" id="UP000186040"/>
    </source>
</evidence>
<comment type="caution">
    <text evidence="7">The sequence shown here is derived from an EMBL/GenBank/DDBJ whole genome shotgun (WGS) entry which is preliminary data.</text>
</comment>
<gene>
    <name evidence="7" type="ORF">BJP25_15195</name>
</gene>
<feature type="transmembrane region" description="Helical" evidence="6">
    <location>
        <begin position="107"/>
        <end position="126"/>
    </location>
</feature>
<sequence>MAGRGRRAVALVRARVSGWPWAHRVGATLERYRDRDGDHYAAAITFFTLLSMVPLLMIGVSIAGFVLASDQELVARLGQASAGVLPAAVNEQLMGIVRLVVDERGKLGLIALAACLYSGWSWISNLRDAVTALLGQPRERGPLVRTVLADVGTLFGVGAALAVSFGLAALTGALGAWLLALTGLDGLPGAQLVLATGSLLLALVANWLLIAWCLARLPRTRLPFTAGLRPAAGAAVGLAALQQAGGLYLGLLGRSPAVTTLGALVGLLLFVFLVVRWLLLVTVWTSTRGVEPEEGVRTEAGRAGATLAVGASAGVALRTLTGR</sequence>
<evidence type="ECO:0000256" key="3">
    <source>
        <dbReference type="ARBA" id="ARBA00022692"/>
    </source>
</evidence>
<dbReference type="PANTHER" id="PTHR30213:SF1">
    <property type="entry name" value="INNER MEMBRANE PROTEIN YHJD"/>
    <property type="match status" value="1"/>
</dbReference>
<name>A0A1Q9LNK8_9PSEU</name>
<evidence type="ECO:0000256" key="2">
    <source>
        <dbReference type="ARBA" id="ARBA00022475"/>
    </source>
</evidence>
<proteinExistence type="predicted"/>
<dbReference type="AlphaFoldDB" id="A0A1Q9LNK8"/>
<organism evidence="7 8">
    <name type="scientific">Actinokineospora bangkokensis</name>
    <dbReference type="NCBI Taxonomy" id="1193682"/>
    <lineage>
        <taxon>Bacteria</taxon>
        <taxon>Bacillati</taxon>
        <taxon>Actinomycetota</taxon>
        <taxon>Actinomycetes</taxon>
        <taxon>Pseudonocardiales</taxon>
        <taxon>Pseudonocardiaceae</taxon>
        <taxon>Actinokineospora</taxon>
    </lineage>
</organism>
<keyword evidence="8" id="KW-1185">Reference proteome</keyword>
<feature type="transmembrane region" description="Helical" evidence="6">
    <location>
        <begin position="147"/>
        <end position="180"/>
    </location>
</feature>
<dbReference type="Pfam" id="PF03631">
    <property type="entry name" value="Virul_fac_BrkB"/>
    <property type="match status" value="1"/>
</dbReference>
<accession>A0A1Q9LNK8</accession>